<evidence type="ECO:0000313" key="2">
    <source>
        <dbReference type="Proteomes" id="UP000239425"/>
    </source>
</evidence>
<evidence type="ECO:0000313" key="1">
    <source>
        <dbReference type="EMBL" id="PPE03221.1"/>
    </source>
</evidence>
<dbReference type="Proteomes" id="UP000239425">
    <property type="component" value="Unassembled WGS sequence"/>
</dbReference>
<organism evidence="1 2">
    <name type="scientific">Holospora curviuscula</name>
    <dbReference type="NCBI Taxonomy" id="1082868"/>
    <lineage>
        <taxon>Bacteria</taxon>
        <taxon>Pseudomonadati</taxon>
        <taxon>Pseudomonadota</taxon>
        <taxon>Alphaproteobacteria</taxon>
        <taxon>Holosporales</taxon>
        <taxon>Holosporaceae</taxon>
        <taxon>Holospora</taxon>
    </lineage>
</organism>
<name>A0A2S5R7A3_9PROT</name>
<gene>
    <name evidence="1" type="ORF">HCUR_01340</name>
</gene>
<sequence length="92" mass="10940">MENFYFKMLVVYKDYDADDIVHYAGSNKAIILSRSMRKNSREFDAALYKERTLVEQMFNKLTHFRRVASRYDTLVHAFLCLSSFCCITHILK</sequence>
<protein>
    <recommendedName>
        <fullName evidence="3">Transposase DDE domain-containing protein</fullName>
    </recommendedName>
</protein>
<evidence type="ECO:0008006" key="3">
    <source>
        <dbReference type="Google" id="ProtNLM"/>
    </source>
</evidence>
<accession>A0A2S5R7A3</accession>
<dbReference type="EMBL" id="PHHC01000128">
    <property type="protein sequence ID" value="PPE03221.1"/>
    <property type="molecule type" value="Genomic_DNA"/>
</dbReference>
<dbReference type="RefSeq" id="WP_129591960.1">
    <property type="nucleotide sequence ID" value="NZ_PHHC01000128.1"/>
</dbReference>
<dbReference type="AlphaFoldDB" id="A0A2S5R7A3"/>
<dbReference type="OrthoDB" id="32553at2"/>
<comment type="caution">
    <text evidence="1">The sequence shown here is derived from an EMBL/GenBank/DDBJ whole genome shotgun (WGS) entry which is preliminary data.</text>
</comment>
<reference evidence="1 2" key="1">
    <citation type="submission" date="2017-11" db="EMBL/GenBank/DDBJ databases">
        <title>Comparative genomic analysis of Holospora spp., intranuclear symbionts of paramecia.</title>
        <authorList>
            <person name="Garushyants S.K."/>
            <person name="Beliavskaya A."/>
            <person name="Malko D.B."/>
            <person name="Logacheva M.D."/>
            <person name="Rautian M.S."/>
            <person name="Gelfand M.S."/>
        </authorList>
    </citation>
    <scope>NUCLEOTIDE SEQUENCE [LARGE SCALE GENOMIC DNA]</scope>
    <source>
        <strain evidence="2">02AZ16</strain>
    </source>
</reference>
<keyword evidence="2" id="KW-1185">Reference proteome</keyword>
<proteinExistence type="predicted"/>